<proteinExistence type="predicted"/>
<organism evidence="1 2">
    <name type="scientific">Karstenula rhodostoma CBS 690.94</name>
    <dbReference type="NCBI Taxonomy" id="1392251"/>
    <lineage>
        <taxon>Eukaryota</taxon>
        <taxon>Fungi</taxon>
        <taxon>Dikarya</taxon>
        <taxon>Ascomycota</taxon>
        <taxon>Pezizomycotina</taxon>
        <taxon>Dothideomycetes</taxon>
        <taxon>Pleosporomycetidae</taxon>
        <taxon>Pleosporales</taxon>
        <taxon>Massarineae</taxon>
        <taxon>Didymosphaeriaceae</taxon>
        <taxon>Karstenula</taxon>
    </lineage>
</organism>
<comment type="caution">
    <text evidence="1">The sequence shown here is derived from an EMBL/GenBank/DDBJ whole genome shotgun (WGS) entry which is preliminary data.</text>
</comment>
<gene>
    <name evidence="1" type="ORF">P171DRAFT_480064</name>
</gene>
<dbReference type="OrthoDB" id="3801236at2759"/>
<keyword evidence="2" id="KW-1185">Reference proteome</keyword>
<evidence type="ECO:0000313" key="2">
    <source>
        <dbReference type="Proteomes" id="UP000799764"/>
    </source>
</evidence>
<evidence type="ECO:0000313" key="1">
    <source>
        <dbReference type="EMBL" id="KAF2451017.1"/>
    </source>
</evidence>
<dbReference type="EMBL" id="MU001493">
    <property type="protein sequence ID" value="KAF2451017.1"/>
    <property type="molecule type" value="Genomic_DNA"/>
</dbReference>
<dbReference type="Proteomes" id="UP000799764">
    <property type="component" value="Unassembled WGS sequence"/>
</dbReference>
<accession>A0A9P4PVK3</accession>
<protein>
    <submittedName>
        <fullName evidence="1">Uncharacterized protein</fullName>
    </submittedName>
</protein>
<reference evidence="1" key="1">
    <citation type="journal article" date="2020" name="Stud. Mycol.">
        <title>101 Dothideomycetes genomes: a test case for predicting lifestyles and emergence of pathogens.</title>
        <authorList>
            <person name="Haridas S."/>
            <person name="Albert R."/>
            <person name="Binder M."/>
            <person name="Bloem J."/>
            <person name="Labutti K."/>
            <person name="Salamov A."/>
            <person name="Andreopoulos B."/>
            <person name="Baker S."/>
            <person name="Barry K."/>
            <person name="Bills G."/>
            <person name="Bluhm B."/>
            <person name="Cannon C."/>
            <person name="Castanera R."/>
            <person name="Culley D."/>
            <person name="Daum C."/>
            <person name="Ezra D."/>
            <person name="Gonzalez J."/>
            <person name="Henrissat B."/>
            <person name="Kuo A."/>
            <person name="Liang C."/>
            <person name="Lipzen A."/>
            <person name="Lutzoni F."/>
            <person name="Magnuson J."/>
            <person name="Mondo S."/>
            <person name="Nolan M."/>
            <person name="Ohm R."/>
            <person name="Pangilinan J."/>
            <person name="Park H.-J."/>
            <person name="Ramirez L."/>
            <person name="Alfaro M."/>
            <person name="Sun H."/>
            <person name="Tritt A."/>
            <person name="Yoshinaga Y."/>
            <person name="Zwiers L.-H."/>
            <person name="Turgeon B."/>
            <person name="Goodwin S."/>
            <person name="Spatafora J."/>
            <person name="Crous P."/>
            <person name="Grigoriev I."/>
        </authorList>
    </citation>
    <scope>NUCLEOTIDE SEQUENCE</scope>
    <source>
        <strain evidence="1">CBS 690.94</strain>
    </source>
</reference>
<name>A0A9P4PVK3_9PLEO</name>
<sequence length="301" mass="34739">MVKIEDRVAVAGTHKNSPLELHSRILLQRGASLWISSTFPFKVYRCTGRPPPSEMFSEGPVLVKVEARSWLCPLIPLNPGFVRGWNKLPTEMKLHVLGYILTFHQPLSCPYLDGRGSSEFQALDRLALSTPDMAKLSREVFYATNTITISMLTQEQRVRLNTNPQYAYKIPPPNTLPLLRKVRVMIGPFQHHWERLNILSNLKQRCPKLRELTVVLRWDWGELEGSDINDLDDKVAWISGYRIHHWQEWSLKSNVDLQFAGTPFVIDYDDWLDDEPIVFQAGHAVIDTLEAAVRRKIRFLE</sequence>
<dbReference type="AlphaFoldDB" id="A0A9P4PVK3"/>